<proteinExistence type="predicted"/>
<dbReference type="Proteomes" id="UP000593567">
    <property type="component" value="Unassembled WGS sequence"/>
</dbReference>
<comment type="caution">
    <text evidence="2">The sequence shown here is derived from an EMBL/GenBank/DDBJ whole genome shotgun (WGS) entry which is preliminary data.</text>
</comment>
<dbReference type="EMBL" id="VXIV02001514">
    <property type="protein sequence ID" value="KAF6032337.1"/>
    <property type="molecule type" value="Genomic_DNA"/>
</dbReference>
<name>A0A7J7K299_BUGNE</name>
<gene>
    <name evidence="2" type="ORF">EB796_009358</name>
</gene>
<keyword evidence="1" id="KW-1133">Transmembrane helix</keyword>
<feature type="transmembrane region" description="Helical" evidence="1">
    <location>
        <begin position="68"/>
        <end position="87"/>
    </location>
</feature>
<keyword evidence="1" id="KW-0812">Transmembrane</keyword>
<keyword evidence="1" id="KW-0472">Membrane</keyword>
<accession>A0A7J7K299</accession>
<sequence>MHVGDLIERYVYFIGVMAETDVIVILVAGAGHLGINKFLCTVELQARRAYGKELASCNYKKLCETLRALLTNLSSFAAVVSLYISYYNHCSFSLIKML</sequence>
<keyword evidence="3" id="KW-1185">Reference proteome</keyword>
<organism evidence="2 3">
    <name type="scientific">Bugula neritina</name>
    <name type="common">Brown bryozoan</name>
    <name type="synonym">Sertularia neritina</name>
    <dbReference type="NCBI Taxonomy" id="10212"/>
    <lineage>
        <taxon>Eukaryota</taxon>
        <taxon>Metazoa</taxon>
        <taxon>Spiralia</taxon>
        <taxon>Lophotrochozoa</taxon>
        <taxon>Bryozoa</taxon>
        <taxon>Gymnolaemata</taxon>
        <taxon>Cheilostomatida</taxon>
        <taxon>Flustrina</taxon>
        <taxon>Buguloidea</taxon>
        <taxon>Bugulidae</taxon>
        <taxon>Bugula</taxon>
    </lineage>
</organism>
<feature type="transmembrane region" description="Helical" evidence="1">
    <location>
        <begin position="12"/>
        <end position="35"/>
    </location>
</feature>
<dbReference type="AlphaFoldDB" id="A0A7J7K299"/>
<evidence type="ECO:0000256" key="1">
    <source>
        <dbReference type="SAM" id="Phobius"/>
    </source>
</evidence>
<evidence type="ECO:0000313" key="3">
    <source>
        <dbReference type="Proteomes" id="UP000593567"/>
    </source>
</evidence>
<protein>
    <submittedName>
        <fullName evidence="2">Uncharacterized protein</fullName>
    </submittedName>
</protein>
<reference evidence="2" key="1">
    <citation type="submission" date="2020-06" db="EMBL/GenBank/DDBJ databases">
        <title>Draft genome of Bugula neritina, a colonial animal packing powerful symbionts and potential medicines.</title>
        <authorList>
            <person name="Rayko M."/>
        </authorList>
    </citation>
    <scope>NUCLEOTIDE SEQUENCE [LARGE SCALE GENOMIC DNA]</scope>
    <source>
        <strain evidence="2">Kwan_BN1</strain>
    </source>
</reference>
<evidence type="ECO:0000313" key="2">
    <source>
        <dbReference type="EMBL" id="KAF6032337.1"/>
    </source>
</evidence>